<dbReference type="OrthoDB" id="122830at2759"/>
<organism evidence="1 2">
    <name type="scientific">Phytophthora palmivora</name>
    <dbReference type="NCBI Taxonomy" id="4796"/>
    <lineage>
        <taxon>Eukaryota</taxon>
        <taxon>Sar</taxon>
        <taxon>Stramenopiles</taxon>
        <taxon>Oomycota</taxon>
        <taxon>Peronosporomycetes</taxon>
        <taxon>Peronosporales</taxon>
        <taxon>Peronosporaceae</taxon>
        <taxon>Phytophthora</taxon>
    </lineage>
</organism>
<accession>A0A2P4X9R2</accession>
<evidence type="ECO:0000313" key="1">
    <source>
        <dbReference type="EMBL" id="POM62268.1"/>
    </source>
</evidence>
<dbReference type="Proteomes" id="UP000237271">
    <property type="component" value="Unassembled WGS sequence"/>
</dbReference>
<reference evidence="1 2" key="1">
    <citation type="journal article" date="2017" name="Genome Biol. Evol.">
        <title>Phytophthora megakarya and P. palmivora, closely related causal agents of cacao black pod rot, underwent increases in genome sizes and gene numbers by different mechanisms.</title>
        <authorList>
            <person name="Ali S.S."/>
            <person name="Shao J."/>
            <person name="Lary D.J."/>
            <person name="Kronmiller B."/>
            <person name="Shen D."/>
            <person name="Strem M.D."/>
            <person name="Amoako-Attah I."/>
            <person name="Akrofi A.Y."/>
            <person name="Begoude B.A."/>
            <person name="Ten Hoopen G.M."/>
            <person name="Coulibaly K."/>
            <person name="Kebe B.I."/>
            <person name="Melnick R.L."/>
            <person name="Guiltinan M.J."/>
            <person name="Tyler B.M."/>
            <person name="Meinhardt L.W."/>
            <person name="Bailey B.A."/>
        </authorList>
    </citation>
    <scope>NUCLEOTIDE SEQUENCE [LARGE SCALE GENOMIC DNA]</scope>
    <source>
        <strain evidence="2">sbr112.9</strain>
    </source>
</reference>
<proteinExistence type="predicted"/>
<gene>
    <name evidence="1" type="ORF">PHPALM_28599</name>
</gene>
<dbReference type="EMBL" id="NCKW01015615">
    <property type="protein sequence ID" value="POM62268.1"/>
    <property type="molecule type" value="Genomic_DNA"/>
</dbReference>
<protein>
    <recommendedName>
        <fullName evidence="3">Integrase catalytic domain-containing protein</fullName>
    </recommendedName>
</protein>
<dbReference type="AlphaFoldDB" id="A0A2P4X9R2"/>
<keyword evidence="2" id="KW-1185">Reference proteome</keyword>
<name>A0A2P4X9R2_9STRA</name>
<sequence length="71" mass="8236">MTKGIMLKRRGKKRKTFQKNFDREITRVNGIVFADLLIPGPHNCTQHTAVLAVMDGFSRFVTTCLLNREQW</sequence>
<comment type="caution">
    <text evidence="1">The sequence shown here is derived from an EMBL/GenBank/DDBJ whole genome shotgun (WGS) entry which is preliminary data.</text>
</comment>
<evidence type="ECO:0000313" key="2">
    <source>
        <dbReference type="Proteomes" id="UP000237271"/>
    </source>
</evidence>
<evidence type="ECO:0008006" key="3">
    <source>
        <dbReference type="Google" id="ProtNLM"/>
    </source>
</evidence>